<dbReference type="EMBL" id="NXMA01000017">
    <property type="protein sequence ID" value="TKX30435.1"/>
    <property type="molecule type" value="Genomic_DNA"/>
</dbReference>
<protein>
    <submittedName>
        <fullName evidence="1">Uncharacterized protein</fullName>
    </submittedName>
</protein>
<dbReference type="RefSeq" id="WP_137622877.1">
    <property type="nucleotide sequence ID" value="NZ_NXMA01000017.1"/>
</dbReference>
<dbReference type="AlphaFoldDB" id="A0A4U7BJR7"/>
<dbReference type="Proteomes" id="UP000310353">
    <property type="component" value="Unassembled WGS sequence"/>
</dbReference>
<proteinExistence type="predicted"/>
<organism evidence="1 2">
    <name type="scientific">Campylobacter aviculae</name>
    <dbReference type="NCBI Taxonomy" id="2510190"/>
    <lineage>
        <taxon>Bacteria</taxon>
        <taxon>Pseudomonadati</taxon>
        <taxon>Campylobacterota</taxon>
        <taxon>Epsilonproteobacteria</taxon>
        <taxon>Campylobacterales</taxon>
        <taxon>Campylobacteraceae</taxon>
        <taxon>Campylobacter</taxon>
    </lineage>
</organism>
<evidence type="ECO:0000313" key="1">
    <source>
        <dbReference type="EMBL" id="TKX30435.1"/>
    </source>
</evidence>
<gene>
    <name evidence="1" type="ORF">CQA76_08035</name>
</gene>
<sequence length="160" mass="19165">MEELTKEQERIIEKEIRKEIDKINTYLEPEDIYLCIQELKSSIRTRSFESFETVLKNIPKYAYEVVGKKEIKRILNCDVGYLSDVFCIFKIPIKSYNENNFEIEEQKINIDKYSCNKLLHLFEIYPLMFNNCIFDNEINISIALKQIQKLSFLIVFLDKK</sequence>
<keyword evidence="2" id="KW-1185">Reference proteome</keyword>
<comment type="caution">
    <text evidence="1">The sequence shown here is derived from an EMBL/GenBank/DDBJ whole genome shotgun (WGS) entry which is preliminary data.</text>
</comment>
<accession>A0A4U7BJR7</accession>
<name>A0A4U7BJR7_9BACT</name>
<evidence type="ECO:0000313" key="2">
    <source>
        <dbReference type="Proteomes" id="UP000310353"/>
    </source>
</evidence>
<dbReference type="OrthoDB" id="5324042at2"/>
<reference evidence="1 2" key="1">
    <citation type="submission" date="2018-05" db="EMBL/GenBank/DDBJ databases">
        <title>Novel Campyloabacter and Helicobacter Species and Strains.</title>
        <authorList>
            <person name="Mannion A.J."/>
            <person name="Shen Z."/>
            <person name="Fox J.G."/>
        </authorList>
    </citation>
    <scope>NUCLEOTIDE SEQUENCE [LARGE SCALE GENOMIC DNA]</scope>
    <source>
        <strain evidence="2">MIT17-670</strain>
    </source>
</reference>